<dbReference type="InterPro" id="IPR003245">
    <property type="entry name" value="Phytocyanin_dom"/>
</dbReference>
<evidence type="ECO:0000256" key="4">
    <source>
        <dbReference type="ARBA" id="ARBA00023136"/>
    </source>
</evidence>
<evidence type="ECO:0000256" key="5">
    <source>
        <dbReference type="ARBA" id="ARBA00023157"/>
    </source>
</evidence>
<reference evidence="12 13" key="1">
    <citation type="submission" date="2020-10" db="EMBL/GenBank/DDBJ databases">
        <title>The Coptis chinensis genome and diversification of protoberbering-type alkaloids.</title>
        <authorList>
            <person name="Wang B."/>
            <person name="Shu S."/>
            <person name="Song C."/>
            <person name="Liu Y."/>
        </authorList>
    </citation>
    <scope>NUCLEOTIDE SEQUENCE [LARGE SCALE GENOMIC DNA]</scope>
    <source>
        <strain evidence="12">HL-2020</strain>
        <tissue evidence="12">Leaf</tissue>
    </source>
</reference>
<evidence type="ECO:0000256" key="8">
    <source>
        <dbReference type="ARBA" id="ARBA00035011"/>
    </source>
</evidence>
<comment type="similarity">
    <text evidence="8">Belongs to the early nodulin-like (ENODL) family.</text>
</comment>
<sequence length="237" mass="25961">MAWTLKEKRSAGEKKKKGKKKKRGWGSQVAGWDGGERFCLGARGLVENNRSIDAYIFDHANISRRALKNISLGDSPRVLFVFSEAREFLVGGKTDSWKIPSSPSESLNEWSKASRFNIGDTIVWKYDSKNDSVFQVTKSDYANCNVSSPIAQYNDGNTTVKLEKPWPYYFISGAKGHCEKGQKIIVVVITPRTKSLGAISPAPSPSEFSSGPTVARTSGVSGLKCGLMMVVLGMVLV</sequence>
<keyword evidence="4" id="KW-0472">Membrane</keyword>
<dbReference type="GO" id="GO:0012505">
    <property type="term" value="C:endomembrane system"/>
    <property type="evidence" value="ECO:0007669"/>
    <property type="project" value="UniProtKB-SubCell"/>
</dbReference>
<dbReference type="CDD" id="cd11019">
    <property type="entry name" value="OsENODL1_like"/>
    <property type="match status" value="1"/>
</dbReference>
<dbReference type="OrthoDB" id="1937044at2759"/>
<dbReference type="GO" id="GO:0009055">
    <property type="term" value="F:electron transfer activity"/>
    <property type="evidence" value="ECO:0007669"/>
    <property type="project" value="InterPro"/>
</dbReference>
<feature type="compositionally biased region" description="Basic residues" evidence="10">
    <location>
        <begin position="14"/>
        <end position="24"/>
    </location>
</feature>
<dbReference type="InterPro" id="IPR008972">
    <property type="entry name" value="Cupredoxin"/>
</dbReference>
<dbReference type="PANTHER" id="PTHR33021:SF197">
    <property type="entry name" value="EARLY NODULIN-LIKE PROTEIN 13"/>
    <property type="match status" value="1"/>
</dbReference>
<dbReference type="PANTHER" id="PTHR33021">
    <property type="entry name" value="BLUE COPPER PROTEIN"/>
    <property type="match status" value="1"/>
</dbReference>
<evidence type="ECO:0000256" key="2">
    <source>
        <dbReference type="ARBA" id="ARBA00022622"/>
    </source>
</evidence>
<accession>A0A835LGN9</accession>
<dbReference type="GO" id="GO:0098552">
    <property type="term" value="C:side of membrane"/>
    <property type="evidence" value="ECO:0007669"/>
    <property type="project" value="UniProtKB-KW"/>
</dbReference>
<comment type="caution">
    <text evidence="12">The sequence shown here is derived from an EMBL/GenBank/DDBJ whole genome shotgun (WGS) entry which is preliminary data.</text>
</comment>
<evidence type="ECO:0000256" key="1">
    <source>
        <dbReference type="ARBA" id="ARBA00004589"/>
    </source>
</evidence>
<dbReference type="InterPro" id="IPR039391">
    <property type="entry name" value="Phytocyanin-like"/>
</dbReference>
<dbReference type="EMBL" id="JADFTS010000008">
    <property type="protein sequence ID" value="KAF9594878.1"/>
    <property type="molecule type" value="Genomic_DNA"/>
</dbReference>
<protein>
    <recommendedName>
        <fullName evidence="11">Phytocyanin domain-containing protein</fullName>
    </recommendedName>
</protein>
<feature type="compositionally biased region" description="Basic and acidic residues" evidence="10">
    <location>
        <begin position="1"/>
        <end position="13"/>
    </location>
</feature>
<dbReference type="SUPFAM" id="SSF49503">
    <property type="entry name" value="Cupredoxins"/>
    <property type="match status" value="1"/>
</dbReference>
<evidence type="ECO:0000313" key="12">
    <source>
        <dbReference type="EMBL" id="KAF9594878.1"/>
    </source>
</evidence>
<feature type="domain" description="Phytocyanin" evidence="11">
    <location>
        <begin position="86"/>
        <end position="190"/>
    </location>
</feature>
<keyword evidence="6" id="KW-0325">Glycoprotein</keyword>
<dbReference type="Proteomes" id="UP000631114">
    <property type="component" value="Unassembled WGS sequence"/>
</dbReference>
<proteinExistence type="inferred from homology"/>
<evidence type="ECO:0000256" key="6">
    <source>
        <dbReference type="ARBA" id="ARBA00023180"/>
    </source>
</evidence>
<dbReference type="InterPro" id="IPR041846">
    <property type="entry name" value="ENL_dom"/>
</dbReference>
<feature type="region of interest" description="Disordered" evidence="10">
    <location>
        <begin position="1"/>
        <end position="28"/>
    </location>
</feature>
<keyword evidence="5" id="KW-1015">Disulfide bond</keyword>
<comment type="subcellular location">
    <subcellularLocation>
        <location evidence="9">Endomembrane system</location>
        <topology evidence="9">Lipid-anchor</topology>
    </subcellularLocation>
    <subcellularLocation>
        <location evidence="1">Membrane</location>
        <topology evidence="1">Lipid-anchor</topology>
        <topology evidence="1">GPI-anchor</topology>
    </subcellularLocation>
</comment>
<dbReference type="AlphaFoldDB" id="A0A835LGN9"/>
<keyword evidence="3" id="KW-0732">Signal</keyword>
<name>A0A835LGN9_9MAGN</name>
<dbReference type="GO" id="GO:0005886">
    <property type="term" value="C:plasma membrane"/>
    <property type="evidence" value="ECO:0007669"/>
    <property type="project" value="TreeGrafter"/>
</dbReference>
<keyword evidence="2" id="KW-0336">GPI-anchor</keyword>
<dbReference type="PROSITE" id="PS51485">
    <property type="entry name" value="PHYTOCYANIN"/>
    <property type="match status" value="1"/>
</dbReference>
<evidence type="ECO:0000256" key="7">
    <source>
        <dbReference type="ARBA" id="ARBA00023288"/>
    </source>
</evidence>
<evidence type="ECO:0000256" key="9">
    <source>
        <dbReference type="ARBA" id="ARBA00037868"/>
    </source>
</evidence>
<evidence type="ECO:0000259" key="11">
    <source>
        <dbReference type="PROSITE" id="PS51485"/>
    </source>
</evidence>
<keyword evidence="13" id="KW-1185">Reference proteome</keyword>
<keyword evidence="7" id="KW-0449">Lipoprotein</keyword>
<dbReference type="FunFam" id="2.60.40.420:FF:000010">
    <property type="entry name" value="Early nodulin-like protein 1"/>
    <property type="match status" value="1"/>
</dbReference>
<organism evidence="12 13">
    <name type="scientific">Coptis chinensis</name>
    <dbReference type="NCBI Taxonomy" id="261450"/>
    <lineage>
        <taxon>Eukaryota</taxon>
        <taxon>Viridiplantae</taxon>
        <taxon>Streptophyta</taxon>
        <taxon>Embryophyta</taxon>
        <taxon>Tracheophyta</taxon>
        <taxon>Spermatophyta</taxon>
        <taxon>Magnoliopsida</taxon>
        <taxon>Ranunculales</taxon>
        <taxon>Ranunculaceae</taxon>
        <taxon>Coptidoideae</taxon>
        <taxon>Coptis</taxon>
    </lineage>
</organism>
<evidence type="ECO:0000313" key="13">
    <source>
        <dbReference type="Proteomes" id="UP000631114"/>
    </source>
</evidence>
<dbReference type="Pfam" id="PF02298">
    <property type="entry name" value="Cu_bind_like"/>
    <property type="match status" value="1"/>
</dbReference>
<gene>
    <name evidence="12" type="ORF">IFM89_035039</name>
</gene>
<evidence type="ECO:0000256" key="3">
    <source>
        <dbReference type="ARBA" id="ARBA00022729"/>
    </source>
</evidence>
<evidence type="ECO:0000256" key="10">
    <source>
        <dbReference type="SAM" id="MobiDB-lite"/>
    </source>
</evidence>
<dbReference type="Gene3D" id="2.60.40.420">
    <property type="entry name" value="Cupredoxins - blue copper proteins"/>
    <property type="match status" value="1"/>
</dbReference>